<organism evidence="1 2">
    <name type="scientific">Pichia californica</name>
    <dbReference type="NCBI Taxonomy" id="460514"/>
    <lineage>
        <taxon>Eukaryota</taxon>
        <taxon>Fungi</taxon>
        <taxon>Dikarya</taxon>
        <taxon>Ascomycota</taxon>
        <taxon>Saccharomycotina</taxon>
        <taxon>Pichiomycetes</taxon>
        <taxon>Pichiales</taxon>
        <taxon>Pichiaceae</taxon>
        <taxon>Pichia</taxon>
    </lineage>
</organism>
<dbReference type="Gene3D" id="2.130.10.10">
    <property type="entry name" value="YVTN repeat-like/Quinoprotein amine dehydrogenase"/>
    <property type="match status" value="2"/>
</dbReference>
<dbReference type="SUPFAM" id="SSF50978">
    <property type="entry name" value="WD40 repeat-like"/>
    <property type="match status" value="1"/>
</dbReference>
<sequence>MNIEQLLEEKKKKLEELKKQRLEKQNNLFSHLSSSKDVNIITSTQDQQTNIEEFTPDIKKIEEEEFSIVKKENSKILMNDEKRPKSIYVKTTTTADLDLRSSVPTEEELTQKIYKSLEKRIRKELEEKYKKLYKESVKEYTELKKSNGNTNDEITTDNEDNVSLEYPTTQVKRVSISSTDSNKILTLHDNCICVWIRSDSNLTLIHKISLYTKINVAIFDINDSDKIITGSESGFVYIFNFKDGSQLRSQIQLESIAALYQSSGSIMIITWNATYTIIAMNLVDMISSPTDFLFSSSFKFSESITLLEDERNIADCYFVNVNNLIVSLFSSKVISVDFGQQKLSLLCDEMNNLPIASLSTNQGRVLVLGLDHSIRIINMTTGLNTVTLVHLPNLTLSAIWLTPSSFISYSINNEFTLWKLQNDKIVKIKDIDVHNDTHLTDRIVTMEVLDPTTLVIGDFKGNVQIFNI</sequence>
<dbReference type="Proteomes" id="UP000697127">
    <property type="component" value="Unassembled WGS sequence"/>
</dbReference>
<reference evidence="1" key="1">
    <citation type="submission" date="2020-11" db="EMBL/GenBank/DDBJ databases">
        <title>Kefir isolates.</title>
        <authorList>
            <person name="Marcisauskas S."/>
            <person name="Kim Y."/>
            <person name="Blasche S."/>
        </authorList>
    </citation>
    <scope>NUCLEOTIDE SEQUENCE</scope>
    <source>
        <strain evidence="1">Olga-1</strain>
    </source>
</reference>
<comment type="caution">
    <text evidence="1">The sequence shown here is derived from an EMBL/GenBank/DDBJ whole genome shotgun (WGS) entry which is preliminary data.</text>
</comment>
<evidence type="ECO:0000313" key="2">
    <source>
        <dbReference type="Proteomes" id="UP000697127"/>
    </source>
</evidence>
<name>A0A9P6WIW6_9ASCO</name>
<dbReference type="AlphaFoldDB" id="A0A9P6WIW6"/>
<evidence type="ECO:0000313" key="1">
    <source>
        <dbReference type="EMBL" id="KAG0687762.1"/>
    </source>
</evidence>
<keyword evidence="2" id="KW-1185">Reference proteome</keyword>
<accession>A0A9P6WIW6</accession>
<dbReference type="InterPro" id="IPR015943">
    <property type="entry name" value="WD40/YVTN_repeat-like_dom_sf"/>
</dbReference>
<gene>
    <name evidence="1" type="ORF">C6P40_001889</name>
</gene>
<dbReference type="EMBL" id="PUHW01000219">
    <property type="protein sequence ID" value="KAG0687762.1"/>
    <property type="molecule type" value="Genomic_DNA"/>
</dbReference>
<dbReference type="InterPro" id="IPR036322">
    <property type="entry name" value="WD40_repeat_dom_sf"/>
</dbReference>
<proteinExistence type="predicted"/>
<protein>
    <submittedName>
        <fullName evidence="1">Uncharacterized protein</fullName>
    </submittedName>
</protein>